<dbReference type="Proteomes" id="UP000182983">
    <property type="component" value="Unassembled WGS sequence"/>
</dbReference>
<evidence type="ECO:0000313" key="3">
    <source>
        <dbReference type="EMBL" id="SEH25093.1"/>
    </source>
</evidence>
<keyword evidence="4" id="KW-1185">Reference proteome</keyword>
<sequence length="62" mass="6702">MDKNIGDIDRILRLGVGIVLIILTLAGTIGVWGWIGVLPIATALVRRCPAYLPFGIKTCKPE</sequence>
<keyword evidence="1" id="KW-0812">Transmembrane</keyword>
<gene>
    <name evidence="3" type="ORF">SAMN04244559_00129</name>
</gene>
<name>A0A1H6GTC1_MAGFU</name>
<dbReference type="Pfam" id="PF11127">
    <property type="entry name" value="YgaP-like_TM"/>
    <property type="match status" value="1"/>
</dbReference>
<evidence type="ECO:0000313" key="4">
    <source>
        <dbReference type="Proteomes" id="UP000182983"/>
    </source>
</evidence>
<accession>A0A1H6GTC1</accession>
<dbReference type="AlphaFoldDB" id="A0A1H6GTC1"/>
<protein>
    <recommendedName>
        <fullName evidence="2">Inner membrane protein YgaP-like transmembrane domain-containing protein</fullName>
    </recommendedName>
</protein>
<organism evidence="3 4">
    <name type="scientific">Magnetospirillum fulvum</name>
    <name type="common">Rhodospirillum fulvum</name>
    <dbReference type="NCBI Taxonomy" id="1082"/>
    <lineage>
        <taxon>Bacteria</taxon>
        <taxon>Pseudomonadati</taxon>
        <taxon>Pseudomonadota</taxon>
        <taxon>Alphaproteobacteria</taxon>
        <taxon>Rhodospirillales</taxon>
        <taxon>Rhodospirillaceae</taxon>
        <taxon>Magnetospirillum</taxon>
    </lineage>
</organism>
<keyword evidence="1" id="KW-1133">Transmembrane helix</keyword>
<reference evidence="4" key="1">
    <citation type="submission" date="2016-10" db="EMBL/GenBank/DDBJ databases">
        <authorList>
            <person name="Varghese N."/>
            <person name="Submissions S."/>
        </authorList>
    </citation>
    <scope>NUCLEOTIDE SEQUENCE [LARGE SCALE GENOMIC DNA]</scope>
    <source>
        <strain evidence="4">DSM 13234</strain>
    </source>
</reference>
<dbReference type="OrthoDB" id="9804804at2"/>
<evidence type="ECO:0000256" key="1">
    <source>
        <dbReference type="SAM" id="Phobius"/>
    </source>
</evidence>
<dbReference type="EMBL" id="FNWO01000001">
    <property type="protein sequence ID" value="SEH25093.1"/>
    <property type="molecule type" value="Genomic_DNA"/>
</dbReference>
<feature type="transmembrane region" description="Helical" evidence="1">
    <location>
        <begin position="12"/>
        <end position="35"/>
    </location>
</feature>
<proteinExistence type="predicted"/>
<feature type="domain" description="Inner membrane protein YgaP-like transmembrane" evidence="2">
    <location>
        <begin position="1"/>
        <end position="61"/>
    </location>
</feature>
<keyword evidence="1" id="KW-0472">Membrane</keyword>
<dbReference type="InterPro" id="IPR021309">
    <property type="entry name" value="YgaP-like_TM"/>
</dbReference>
<dbReference type="RefSeq" id="WP_074764522.1">
    <property type="nucleotide sequence ID" value="NZ_FNWO01000001.1"/>
</dbReference>
<evidence type="ECO:0000259" key="2">
    <source>
        <dbReference type="Pfam" id="PF11127"/>
    </source>
</evidence>